<comment type="caution">
    <text evidence="1">The sequence shown here is derived from an EMBL/GenBank/DDBJ whole genome shotgun (WGS) entry which is preliminary data.</text>
</comment>
<evidence type="ECO:0000313" key="1">
    <source>
        <dbReference type="EMBL" id="MCA9383375.1"/>
    </source>
</evidence>
<dbReference type="AlphaFoldDB" id="A0A955L5Q5"/>
<organism evidence="1 2">
    <name type="scientific">Candidatus Dojkabacteria bacterium</name>
    <dbReference type="NCBI Taxonomy" id="2099670"/>
    <lineage>
        <taxon>Bacteria</taxon>
        <taxon>Candidatus Dojkabacteria</taxon>
    </lineage>
</organism>
<name>A0A955L5Q5_9BACT</name>
<accession>A0A955L5Q5</accession>
<gene>
    <name evidence="1" type="ORF">KC909_03350</name>
</gene>
<dbReference type="EMBL" id="JAGQLK010000062">
    <property type="protein sequence ID" value="MCA9383375.1"/>
    <property type="molecule type" value="Genomic_DNA"/>
</dbReference>
<protein>
    <submittedName>
        <fullName evidence="1">Uncharacterized protein</fullName>
    </submittedName>
</protein>
<sequence length="242" mass="27537">MSELEFYPIQPEGYSGPIQFHYYQVLPGINVSHVVVNHVRPDETAAAIKAYNEQIQFDRFFGNTTVVPKLVLAEAPDDMQTYYAQELKCPVKNPFLEPLSTRALELFCSDTRLRGLTKEEREVGFWSAWEYIQSQGQIPTDDIQAGLETAFSYRYPNGDYQTRLSGLRQSLISQGYGMNRYLAAGMNYFTVFREDLSADNQKSLVRELRLSPAGHTMVMAGAIHNNTVVNSLYQLRHELAGF</sequence>
<dbReference type="Proteomes" id="UP000783287">
    <property type="component" value="Unassembled WGS sequence"/>
</dbReference>
<evidence type="ECO:0000313" key="2">
    <source>
        <dbReference type="Proteomes" id="UP000783287"/>
    </source>
</evidence>
<reference evidence="1" key="2">
    <citation type="journal article" date="2021" name="Microbiome">
        <title>Successional dynamics and alternative stable states in a saline activated sludge microbial community over 9 years.</title>
        <authorList>
            <person name="Wang Y."/>
            <person name="Ye J."/>
            <person name="Ju F."/>
            <person name="Liu L."/>
            <person name="Boyd J.A."/>
            <person name="Deng Y."/>
            <person name="Parks D.H."/>
            <person name="Jiang X."/>
            <person name="Yin X."/>
            <person name="Woodcroft B.J."/>
            <person name="Tyson G.W."/>
            <person name="Hugenholtz P."/>
            <person name="Polz M.F."/>
            <person name="Zhang T."/>
        </authorList>
    </citation>
    <scope>NUCLEOTIDE SEQUENCE</scope>
    <source>
        <strain evidence="1">HKST-UBA14</strain>
    </source>
</reference>
<reference evidence="1" key="1">
    <citation type="submission" date="2020-04" db="EMBL/GenBank/DDBJ databases">
        <authorList>
            <person name="Zhang T."/>
        </authorList>
    </citation>
    <scope>NUCLEOTIDE SEQUENCE</scope>
    <source>
        <strain evidence="1">HKST-UBA14</strain>
    </source>
</reference>
<proteinExistence type="predicted"/>